<dbReference type="Pfam" id="PF02365">
    <property type="entry name" value="NAM"/>
    <property type="match status" value="1"/>
</dbReference>
<protein>
    <recommendedName>
        <fullName evidence="6">NAC domain-containing protein</fullName>
    </recommendedName>
</protein>
<evidence type="ECO:0000256" key="3">
    <source>
        <dbReference type="ARBA" id="ARBA00023163"/>
    </source>
</evidence>
<dbReference type="EMBL" id="LRBV02000001">
    <property type="status" value="NOT_ANNOTATED_CDS"/>
    <property type="molecule type" value="Genomic_DNA"/>
</dbReference>
<name>A0A7N2KLP4_QUELO</name>
<keyword evidence="2" id="KW-0238">DNA-binding</keyword>
<feature type="region of interest" description="Disordered" evidence="5">
    <location>
        <begin position="26"/>
        <end position="75"/>
    </location>
</feature>
<dbReference type="PROSITE" id="PS51005">
    <property type="entry name" value="NAC"/>
    <property type="match status" value="1"/>
</dbReference>
<dbReference type="Proteomes" id="UP000594261">
    <property type="component" value="Chromosome 1"/>
</dbReference>
<dbReference type="InterPro" id="IPR036093">
    <property type="entry name" value="NAC_dom_sf"/>
</dbReference>
<dbReference type="Gramene" id="QL01p010645:mrna">
    <property type="protein sequence ID" value="QL01p010645:mrna"/>
    <property type="gene ID" value="QL01p010645"/>
</dbReference>
<evidence type="ECO:0000313" key="7">
    <source>
        <dbReference type="EnsemblPlants" id="QL01p010645:mrna"/>
    </source>
</evidence>
<accession>A0A7N2KLP4</accession>
<feature type="region of interest" description="Disordered" evidence="5">
    <location>
        <begin position="279"/>
        <end position="299"/>
    </location>
</feature>
<evidence type="ECO:0000256" key="4">
    <source>
        <dbReference type="ARBA" id="ARBA00023242"/>
    </source>
</evidence>
<gene>
    <name evidence="7" type="primary">LOC115977141</name>
</gene>
<evidence type="ECO:0000256" key="1">
    <source>
        <dbReference type="ARBA" id="ARBA00023015"/>
    </source>
</evidence>
<dbReference type="Gene3D" id="2.170.150.80">
    <property type="entry name" value="NAC domain"/>
    <property type="match status" value="1"/>
</dbReference>
<feature type="compositionally biased region" description="Low complexity" evidence="5">
    <location>
        <begin position="32"/>
        <end position="45"/>
    </location>
</feature>
<sequence>MESKQDKPSIMASGVTNQVIPNVITQSLQALNTPRSNTSSRSSPSVADHSDNEEEEPDQEEQKEEENQSSKEVDSVALHRILNDLMKQFGEEQKKSYLSFEHKDPPTGYRFEPTDYDLIMRYLIRKVLKKHLPWNQIVDVDLYKHNPESLAEANKKYDGKEEWYFFTPRKLEYKKRTCPYREAGDGYWKRSRADIKIESKGTIVGYKKVLVFHRGKAPNGVKTNWIMHEYRLNHPPVTRRDENDMGLDEWVLCRIYNNIKTNTQDKSCSLVKGKGKKEKTCSTSLHHGDRNARNQPMPKVDPTTVIVEDYMNQSHQNVPAFSHMASRFPDQFHPVASDYGTPQIIEPIPGMHYFQNDSSGYANNMVSLPNELQTVVGKYETPPAVVKPIPGMRYFRSDLSGFVNNKVHFLNESQAVVGNYGIPPAMVKPILGMPSFRNESSGSANNMFHFTNESQAVVGKYKTPAMVKPIPGMPSFRNESSGSANNMVHFPNESQAVVGNYGTPPQMIGPNLGMPPFPNESSGYVHSKFSANELGQYQKDFDSTNAELQLNFCSNNYPAPMMQMDDIVPNKRQKLSDDDKPCE</sequence>
<keyword evidence="8" id="KW-1185">Reference proteome</keyword>
<reference evidence="7" key="2">
    <citation type="submission" date="2021-01" db="UniProtKB">
        <authorList>
            <consortium name="EnsemblPlants"/>
        </authorList>
    </citation>
    <scope>IDENTIFICATION</scope>
</reference>
<dbReference type="SUPFAM" id="SSF101941">
    <property type="entry name" value="NAC domain"/>
    <property type="match status" value="1"/>
</dbReference>
<feature type="compositionally biased region" description="Basic and acidic residues" evidence="5">
    <location>
        <begin position="65"/>
        <end position="74"/>
    </location>
</feature>
<dbReference type="InParanoid" id="A0A7N2KLP4"/>
<dbReference type="AlphaFoldDB" id="A0A7N2KLP4"/>
<dbReference type="GO" id="GO:0003677">
    <property type="term" value="F:DNA binding"/>
    <property type="evidence" value="ECO:0007669"/>
    <property type="project" value="UniProtKB-KW"/>
</dbReference>
<dbReference type="KEGG" id="qlo:115977141"/>
<dbReference type="EnsemblPlants" id="QL01p010645:mrna">
    <property type="protein sequence ID" value="QL01p010645:mrna"/>
    <property type="gene ID" value="QL01p010645"/>
</dbReference>
<dbReference type="RefSeq" id="XP_030954721.1">
    <property type="nucleotide sequence ID" value="XM_031098861.1"/>
</dbReference>
<keyword evidence="3" id="KW-0804">Transcription</keyword>
<dbReference type="GeneID" id="115977141"/>
<dbReference type="PANTHER" id="PTHR31719:SF179">
    <property type="entry name" value="OS08G0148400 PROTEIN"/>
    <property type="match status" value="1"/>
</dbReference>
<feature type="domain" description="NAC" evidence="6">
    <location>
        <begin position="105"/>
        <end position="258"/>
    </location>
</feature>
<feature type="compositionally biased region" description="Acidic residues" evidence="5">
    <location>
        <begin position="51"/>
        <end position="64"/>
    </location>
</feature>
<proteinExistence type="predicted"/>
<organism evidence="7 8">
    <name type="scientific">Quercus lobata</name>
    <name type="common">Valley oak</name>
    <dbReference type="NCBI Taxonomy" id="97700"/>
    <lineage>
        <taxon>Eukaryota</taxon>
        <taxon>Viridiplantae</taxon>
        <taxon>Streptophyta</taxon>
        <taxon>Embryophyta</taxon>
        <taxon>Tracheophyta</taxon>
        <taxon>Spermatophyta</taxon>
        <taxon>Magnoliopsida</taxon>
        <taxon>eudicotyledons</taxon>
        <taxon>Gunneridae</taxon>
        <taxon>Pentapetalae</taxon>
        <taxon>rosids</taxon>
        <taxon>fabids</taxon>
        <taxon>Fagales</taxon>
        <taxon>Fagaceae</taxon>
        <taxon>Quercus</taxon>
    </lineage>
</organism>
<reference evidence="7 8" key="1">
    <citation type="journal article" date="2016" name="G3 (Bethesda)">
        <title>First Draft Assembly and Annotation of the Genome of a California Endemic Oak Quercus lobata Nee (Fagaceae).</title>
        <authorList>
            <person name="Sork V.L."/>
            <person name="Fitz-Gibbon S.T."/>
            <person name="Puiu D."/>
            <person name="Crepeau M."/>
            <person name="Gugger P.F."/>
            <person name="Sherman R."/>
            <person name="Stevens K."/>
            <person name="Langley C.H."/>
            <person name="Pellegrini M."/>
            <person name="Salzberg S.L."/>
        </authorList>
    </citation>
    <scope>NUCLEOTIDE SEQUENCE [LARGE SCALE GENOMIC DNA]</scope>
    <source>
        <strain evidence="7 8">cv. SW786</strain>
    </source>
</reference>
<evidence type="ECO:0000259" key="6">
    <source>
        <dbReference type="PROSITE" id="PS51005"/>
    </source>
</evidence>
<dbReference type="OrthoDB" id="10310142at2759"/>
<evidence type="ECO:0000256" key="2">
    <source>
        <dbReference type="ARBA" id="ARBA00023125"/>
    </source>
</evidence>
<keyword evidence="1" id="KW-0805">Transcription regulation</keyword>
<dbReference type="GO" id="GO:0006355">
    <property type="term" value="P:regulation of DNA-templated transcription"/>
    <property type="evidence" value="ECO:0007669"/>
    <property type="project" value="InterPro"/>
</dbReference>
<evidence type="ECO:0000256" key="5">
    <source>
        <dbReference type="SAM" id="MobiDB-lite"/>
    </source>
</evidence>
<evidence type="ECO:0000313" key="8">
    <source>
        <dbReference type="Proteomes" id="UP000594261"/>
    </source>
</evidence>
<keyword evidence="4" id="KW-0539">Nucleus</keyword>
<dbReference type="PANTHER" id="PTHR31719">
    <property type="entry name" value="NAC TRANSCRIPTION FACTOR 56"/>
    <property type="match status" value="1"/>
</dbReference>
<dbReference type="InterPro" id="IPR003441">
    <property type="entry name" value="NAC-dom"/>
</dbReference>